<name>A0A0D0GVZ6_9BACL</name>
<evidence type="ECO:0000313" key="2">
    <source>
        <dbReference type="Proteomes" id="UP000032047"/>
    </source>
</evidence>
<dbReference type="AlphaFoldDB" id="A0A0D0GVZ6"/>
<evidence type="ECO:0000313" key="1">
    <source>
        <dbReference type="EMBL" id="KIP19911.1"/>
    </source>
</evidence>
<sequence length="50" mass="5637">MKQLTNKGKICEVVGVDLLLIDGKKYYLSERNVVAKYCPPVQQAVLIEID</sequence>
<dbReference type="EMBL" id="JXTG01000038">
    <property type="protein sequence ID" value="KIP19911.1"/>
    <property type="molecule type" value="Genomic_DNA"/>
</dbReference>
<dbReference type="RefSeq" id="WP_021096138.1">
    <property type="nucleotide sequence ID" value="NZ_JXTG01000038.1"/>
</dbReference>
<gene>
    <name evidence="1" type="ORF">JV16_02943</name>
</gene>
<comment type="caution">
    <text evidence="1">The sequence shown here is derived from an EMBL/GenBank/DDBJ whole genome shotgun (WGS) entry which is preliminary data.</text>
</comment>
<protein>
    <submittedName>
        <fullName evidence="1">Uncharacterized protein</fullName>
    </submittedName>
</protein>
<dbReference type="Proteomes" id="UP000032047">
    <property type="component" value="Unassembled WGS sequence"/>
</dbReference>
<keyword evidence="2" id="KW-1185">Reference proteome</keyword>
<proteinExistence type="predicted"/>
<organism evidence="1 2">
    <name type="scientific">Anoxybacillus ayderensis</name>
    <dbReference type="NCBI Taxonomy" id="265546"/>
    <lineage>
        <taxon>Bacteria</taxon>
        <taxon>Bacillati</taxon>
        <taxon>Bacillota</taxon>
        <taxon>Bacilli</taxon>
        <taxon>Bacillales</taxon>
        <taxon>Anoxybacillaceae</taxon>
        <taxon>Anoxybacillus</taxon>
    </lineage>
</organism>
<accession>A0A0D0GVZ6</accession>
<dbReference type="PATRIC" id="fig|265546.4.peg.2928"/>
<reference evidence="1 2" key="1">
    <citation type="submission" date="2015-01" db="EMBL/GenBank/DDBJ databases">
        <title>Genome sequence of Anoxybacillus ayderensis strain AB04.</title>
        <authorList>
            <person name="Belduz A.O."/>
            <person name="Canakci S."/>
            <person name="Chan K.-G."/>
            <person name="Kahar U.M."/>
            <person name="Yaakob A.S."/>
            <person name="Chan C.S."/>
            <person name="Goh K.M."/>
        </authorList>
    </citation>
    <scope>NUCLEOTIDE SEQUENCE [LARGE SCALE GENOMIC DNA]</scope>
    <source>
        <strain evidence="1 2">AB04</strain>
    </source>
</reference>